<dbReference type="Proteomes" id="UP000326396">
    <property type="component" value="Linkage Group LG11"/>
</dbReference>
<dbReference type="InterPro" id="IPR002885">
    <property type="entry name" value="PPR_rpt"/>
</dbReference>
<feature type="repeat" description="PPR" evidence="3">
    <location>
        <begin position="319"/>
        <end position="353"/>
    </location>
</feature>
<dbReference type="PANTHER" id="PTHR46128">
    <property type="entry name" value="MITOCHONDRIAL GROUP I INTRON SPLICING FACTOR CCM1"/>
    <property type="match status" value="1"/>
</dbReference>
<dbReference type="InterPro" id="IPR006716">
    <property type="entry name" value="ERG2_sigma1_rcpt-like"/>
</dbReference>
<dbReference type="Pfam" id="PF13041">
    <property type="entry name" value="PPR_2"/>
    <property type="match status" value="1"/>
</dbReference>
<organism evidence="4 5">
    <name type="scientific">Mikania micrantha</name>
    <name type="common">bitter vine</name>
    <dbReference type="NCBI Taxonomy" id="192012"/>
    <lineage>
        <taxon>Eukaryota</taxon>
        <taxon>Viridiplantae</taxon>
        <taxon>Streptophyta</taxon>
        <taxon>Embryophyta</taxon>
        <taxon>Tracheophyta</taxon>
        <taxon>Spermatophyta</taxon>
        <taxon>Magnoliopsida</taxon>
        <taxon>eudicotyledons</taxon>
        <taxon>Gunneridae</taxon>
        <taxon>Pentapetalae</taxon>
        <taxon>asterids</taxon>
        <taxon>campanulids</taxon>
        <taxon>Asterales</taxon>
        <taxon>Asteraceae</taxon>
        <taxon>Asteroideae</taxon>
        <taxon>Heliantheae alliance</taxon>
        <taxon>Eupatorieae</taxon>
        <taxon>Mikania</taxon>
    </lineage>
</organism>
<gene>
    <name evidence="4" type="ORF">E3N88_06399</name>
</gene>
<sequence>MLDPAQLLHQKISSNLTERDSDNHTTDRRAPPDDHRIVIKLILNQKNPLKALCIFNEARSRYPNYRHNGPVYATMINILSTSNRIVDMKQVIDQMKEDSCECQDSVFLTSIKAYAKAGMLNEAISLFRKLDQFNCVNWSESFNTILKIMVKESKLESAKHLFLENFGKWEVKSQTRSLNWLIDVLCEKKRSDLALQVFQEMNHQYCYPTRDTYQVLMKGLCEDGRINEAIHLLYSMFWKISRRGSGEDVLVYKILLDTLCTYGHVDEAADILNKILRKGLKAPKKKRMQLDFNMCRNGRDIESAKKLVNNALIKGVIPSYESYNAMAVQLYTEGDINGAERVIQEMHDQGFKPQVLIYEAKVMALCKQSMINEAEKVVTEDMTPTPSSSVTSPSAMEDDSFCFTPCRRDANCTCKICQASINATLDLLPVSAQRTTITKISSSKPSPPETPIFFNPCTVSTPKSDSPRLTPVNSTIRTDLRLKIKRKKTCGSTMMKCVVVLCLSLMGKLGLSFVGSILMKTRLSPEIVRNLGDNSLGFQDVRERLGFLNHELQNVLGDSVLEACSKIPNWEIVQDGLILRSRCQLYKSEMEEVSIWGWPLQTSGLLTTEFDSRSFTILSGRVTEWSNGELSGLIRNANTSWEQGKRSASVWRLDENTWILEYKRSFVFENTRPFSSAMEFLKYKMMRSFQWMKQPWECSNANRLAPT</sequence>
<proteinExistence type="inferred from homology"/>
<dbReference type="Pfam" id="PF01535">
    <property type="entry name" value="PPR"/>
    <property type="match status" value="2"/>
</dbReference>
<dbReference type="OrthoDB" id="347124at2759"/>
<keyword evidence="5" id="KW-1185">Reference proteome</keyword>
<dbReference type="Pfam" id="PF04622">
    <property type="entry name" value="ERG2_Sigma1R"/>
    <property type="match status" value="1"/>
</dbReference>
<dbReference type="PANTHER" id="PTHR46128:SF82">
    <property type="entry name" value="PENTACOTRIPEPTIDE-REPEAT REGION OF PRORP DOMAIN-CONTAINING PROTEIN"/>
    <property type="match status" value="1"/>
</dbReference>
<dbReference type="InterPro" id="IPR011990">
    <property type="entry name" value="TPR-like_helical_dom_sf"/>
</dbReference>
<accession>A0A5N6PNM8</accession>
<evidence type="ECO:0000256" key="1">
    <source>
        <dbReference type="ARBA" id="ARBA00007626"/>
    </source>
</evidence>
<feature type="repeat" description="PPR" evidence="3">
    <location>
        <begin position="174"/>
        <end position="208"/>
    </location>
</feature>
<dbReference type="InterPro" id="IPR050872">
    <property type="entry name" value="PPR_P_subfamily"/>
</dbReference>
<keyword evidence="2" id="KW-0677">Repeat</keyword>
<name>A0A5N6PNM8_9ASTR</name>
<comment type="similarity">
    <text evidence="1">Belongs to the PPR family. P subfamily.</text>
</comment>
<protein>
    <submittedName>
        <fullName evidence="4">Uncharacterized protein</fullName>
    </submittedName>
</protein>
<evidence type="ECO:0000256" key="3">
    <source>
        <dbReference type="PROSITE-ProRule" id="PRU00708"/>
    </source>
</evidence>
<evidence type="ECO:0000313" key="5">
    <source>
        <dbReference type="Proteomes" id="UP000326396"/>
    </source>
</evidence>
<comment type="caution">
    <text evidence="4">The sequence shown here is derived from an EMBL/GenBank/DDBJ whole genome shotgun (WGS) entry which is preliminary data.</text>
</comment>
<reference evidence="4 5" key="1">
    <citation type="submission" date="2019-05" db="EMBL/GenBank/DDBJ databases">
        <title>Mikania micrantha, genome provides insights into the molecular mechanism of rapid growth.</title>
        <authorList>
            <person name="Liu B."/>
        </authorList>
    </citation>
    <scope>NUCLEOTIDE SEQUENCE [LARGE SCALE GENOMIC DNA]</scope>
    <source>
        <strain evidence="4">NLD-2019</strain>
        <tissue evidence="4">Leaf</tissue>
    </source>
</reference>
<feature type="repeat" description="PPR" evidence="3">
    <location>
        <begin position="248"/>
        <end position="282"/>
    </location>
</feature>
<dbReference type="Gene3D" id="1.25.40.10">
    <property type="entry name" value="Tetratricopeptide repeat domain"/>
    <property type="match status" value="3"/>
</dbReference>
<dbReference type="NCBIfam" id="TIGR00756">
    <property type="entry name" value="PPR"/>
    <property type="match status" value="3"/>
</dbReference>
<dbReference type="PROSITE" id="PS51375">
    <property type="entry name" value="PPR"/>
    <property type="match status" value="3"/>
</dbReference>
<dbReference type="EMBL" id="SZYD01000003">
    <property type="protein sequence ID" value="KAD6795503.1"/>
    <property type="molecule type" value="Genomic_DNA"/>
</dbReference>
<evidence type="ECO:0000256" key="2">
    <source>
        <dbReference type="ARBA" id="ARBA00022737"/>
    </source>
</evidence>
<dbReference type="AlphaFoldDB" id="A0A5N6PNM8"/>
<evidence type="ECO:0000313" key="4">
    <source>
        <dbReference type="EMBL" id="KAD6795503.1"/>
    </source>
</evidence>